<comment type="subcellular location">
    <subcellularLocation>
        <location evidence="1">Membrane</location>
        <topology evidence="1">Multi-pass membrane protein</topology>
    </subcellularLocation>
</comment>
<keyword evidence="2 5" id="KW-0812">Transmembrane</keyword>
<dbReference type="GO" id="GO:0016020">
    <property type="term" value="C:membrane"/>
    <property type="evidence" value="ECO:0007669"/>
    <property type="project" value="UniProtKB-SubCell"/>
</dbReference>
<feature type="transmembrane region" description="Helical" evidence="5">
    <location>
        <begin position="131"/>
        <end position="151"/>
    </location>
</feature>
<dbReference type="EMBL" id="JAPDDP010000028">
    <property type="protein sequence ID" value="MDA0181935.1"/>
    <property type="molecule type" value="Genomic_DNA"/>
</dbReference>
<dbReference type="PANTHER" id="PTHR43027">
    <property type="entry name" value="DOXORUBICIN RESISTANCE ABC TRANSPORTER PERMEASE PROTEIN DRRC-RELATED"/>
    <property type="match status" value="1"/>
</dbReference>
<dbReference type="InterPro" id="IPR013525">
    <property type="entry name" value="ABC2_TM"/>
</dbReference>
<feature type="domain" description="ABC-2 type transporter transmembrane" evidence="6">
    <location>
        <begin position="49"/>
        <end position="217"/>
    </location>
</feature>
<evidence type="ECO:0000256" key="3">
    <source>
        <dbReference type="ARBA" id="ARBA00022989"/>
    </source>
</evidence>
<accession>A0A9X3NBM7</accession>
<gene>
    <name evidence="7" type="ORF">OJ997_16650</name>
</gene>
<feature type="transmembrane region" description="Helical" evidence="5">
    <location>
        <begin position="20"/>
        <end position="38"/>
    </location>
</feature>
<feature type="transmembrane region" description="Helical" evidence="5">
    <location>
        <begin position="50"/>
        <end position="71"/>
    </location>
</feature>
<evidence type="ECO:0000313" key="7">
    <source>
        <dbReference type="EMBL" id="MDA0181935.1"/>
    </source>
</evidence>
<evidence type="ECO:0000256" key="5">
    <source>
        <dbReference type="SAM" id="Phobius"/>
    </source>
</evidence>
<name>A0A9X3NBM7_9ACTN</name>
<keyword evidence="8" id="KW-1185">Reference proteome</keyword>
<evidence type="ECO:0000313" key="8">
    <source>
        <dbReference type="Proteomes" id="UP001147653"/>
    </source>
</evidence>
<evidence type="ECO:0000256" key="2">
    <source>
        <dbReference type="ARBA" id="ARBA00022692"/>
    </source>
</evidence>
<dbReference type="AlphaFoldDB" id="A0A9X3NBM7"/>
<comment type="caution">
    <text evidence="7">The sequence shown here is derived from an EMBL/GenBank/DDBJ whole genome shotgun (WGS) entry which is preliminary data.</text>
</comment>
<organism evidence="7 8">
    <name type="scientific">Solirubrobacter phytolaccae</name>
    <dbReference type="NCBI Taxonomy" id="1404360"/>
    <lineage>
        <taxon>Bacteria</taxon>
        <taxon>Bacillati</taxon>
        <taxon>Actinomycetota</taxon>
        <taxon>Thermoleophilia</taxon>
        <taxon>Solirubrobacterales</taxon>
        <taxon>Solirubrobacteraceae</taxon>
        <taxon>Solirubrobacter</taxon>
    </lineage>
</organism>
<dbReference type="Proteomes" id="UP001147653">
    <property type="component" value="Unassembled WGS sequence"/>
</dbReference>
<dbReference type="RefSeq" id="WP_270026292.1">
    <property type="nucleotide sequence ID" value="NZ_JAPDDP010000028.1"/>
</dbReference>
<keyword evidence="3 5" id="KW-1133">Transmembrane helix</keyword>
<feature type="transmembrane region" description="Helical" evidence="5">
    <location>
        <begin position="163"/>
        <end position="187"/>
    </location>
</feature>
<dbReference type="InterPro" id="IPR052902">
    <property type="entry name" value="ABC-2_transporter"/>
</dbReference>
<evidence type="ECO:0000256" key="4">
    <source>
        <dbReference type="ARBA" id="ARBA00023136"/>
    </source>
</evidence>
<feature type="transmembrane region" description="Helical" evidence="5">
    <location>
        <begin position="92"/>
        <end position="119"/>
    </location>
</feature>
<dbReference type="Pfam" id="PF12698">
    <property type="entry name" value="ABC2_membrane_3"/>
    <property type="match status" value="1"/>
</dbReference>
<feature type="transmembrane region" description="Helical" evidence="5">
    <location>
        <begin position="207"/>
        <end position="226"/>
    </location>
</feature>
<evidence type="ECO:0000259" key="6">
    <source>
        <dbReference type="Pfam" id="PF12698"/>
    </source>
</evidence>
<proteinExistence type="predicted"/>
<dbReference type="GO" id="GO:0140359">
    <property type="term" value="F:ABC-type transporter activity"/>
    <property type="evidence" value="ECO:0007669"/>
    <property type="project" value="InterPro"/>
</dbReference>
<reference evidence="7" key="1">
    <citation type="submission" date="2022-10" db="EMBL/GenBank/DDBJ databases">
        <title>The WGS of Solirubrobacter phytolaccae KCTC 29190.</title>
        <authorList>
            <person name="Jiang Z."/>
        </authorList>
    </citation>
    <scope>NUCLEOTIDE SEQUENCE</scope>
    <source>
        <strain evidence="7">KCTC 29190</strain>
    </source>
</reference>
<keyword evidence="4 5" id="KW-0472">Membrane</keyword>
<sequence>MTRVAALALSETRILTRNKLVCATALLLPLGLGALIAADGEEGSWGEVVAMQFVFVLLFCVYATATTSIAARRRQLVLKRLRSGELSDPQILAGLLAPLVVLAAVQMLVLLACAVALGAPLPDRPLALVPAYLFGSVMAASLALATAAFTASAELAQITVAPVFLAALASAAWVLSVAPDAVTWLMHLTPGGALADLVRQGWASGGALLPSIAGLIVWTAIGWEVTKRRFRWEPRR</sequence>
<dbReference type="PANTHER" id="PTHR43027:SF2">
    <property type="entry name" value="TRANSPORT PERMEASE PROTEIN"/>
    <property type="match status" value="1"/>
</dbReference>
<evidence type="ECO:0000256" key="1">
    <source>
        <dbReference type="ARBA" id="ARBA00004141"/>
    </source>
</evidence>
<protein>
    <submittedName>
        <fullName evidence="7">ABC transporter permease</fullName>
    </submittedName>
</protein>